<dbReference type="RefSeq" id="WP_306784056.1">
    <property type="nucleotide sequence ID" value="NZ_JAAISE010000001.1"/>
</dbReference>
<protein>
    <submittedName>
        <fullName evidence="1">Uncharacterized protein</fullName>
    </submittedName>
</protein>
<dbReference type="Proteomes" id="UP001197847">
    <property type="component" value="Unassembled WGS sequence"/>
</dbReference>
<gene>
    <name evidence="1" type="ORF">LK487_01600</name>
</gene>
<organism evidence="1 2">
    <name type="scientific">Agathobacter rectalis</name>
    <dbReference type="NCBI Taxonomy" id="39491"/>
    <lineage>
        <taxon>Bacteria</taxon>
        <taxon>Bacillati</taxon>
        <taxon>Bacillota</taxon>
        <taxon>Clostridia</taxon>
        <taxon>Lachnospirales</taxon>
        <taxon>Lachnospiraceae</taxon>
        <taxon>Agathobacter</taxon>
    </lineage>
</organism>
<dbReference type="AlphaFoldDB" id="A0AAW4WKI3"/>
<reference evidence="1" key="1">
    <citation type="submission" date="2021-10" db="EMBL/GenBank/DDBJ databases">
        <title>Collection of gut derived symbiotic bacterial strains cultured from healthy donors.</title>
        <authorList>
            <person name="Lin H."/>
            <person name="Littmann E."/>
            <person name="Claire K."/>
            <person name="Pamer E."/>
        </authorList>
    </citation>
    <scope>NUCLEOTIDE SEQUENCE</scope>
    <source>
        <strain evidence="1">MSK.22.92</strain>
    </source>
</reference>
<proteinExistence type="predicted"/>
<comment type="caution">
    <text evidence="1">The sequence shown here is derived from an EMBL/GenBank/DDBJ whole genome shotgun (WGS) entry which is preliminary data.</text>
</comment>
<evidence type="ECO:0000313" key="1">
    <source>
        <dbReference type="EMBL" id="MCC2745742.1"/>
    </source>
</evidence>
<accession>A0AAW4WKI3</accession>
<sequence>MLKARNEPLKKYDVTLTAHYQKTISVYAESAEQAKAKTEIILFDTDLINFTDDDFVCGEADITEQSEDSLDSACENTLQENEDCSDCPYFCPVCGECMYEDDCEK</sequence>
<dbReference type="EMBL" id="JAJFBX010000001">
    <property type="protein sequence ID" value="MCC2745742.1"/>
    <property type="molecule type" value="Genomic_DNA"/>
</dbReference>
<name>A0AAW4WKI3_9FIRM</name>
<evidence type="ECO:0000313" key="2">
    <source>
        <dbReference type="Proteomes" id="UP001197847"/>
    </source>
</evidence>